<proteinExistence type="predicted"/>
<dbReference type="EMBL" id="JABSTR010000001">
    <property type="protein sequence ID" value="KAH9362620.1"/>
    <property type="molecule type" value="Genomic_DNA"/>
</dbReference>
<accession>A0A9J6FKV2</accession>
<gene>
    <name evidence="2" type="ORF">HPB48_015466</name>
</gene>
<evidence type="ECO:0000313" key="3">
    <source>
        <dbReference type="Proteomes" id="UP000821853"/>
    </source>
</evidence>
<evidence type="ECO:0000313" key="2">
    <source>
        <dbReference type="EMBL" id="KAH9362620.1"/>
    </source>
</evidence>
<name>A0A9J6FKV2_HAELO</name>
<feature type="compositionally biased region" description="Basic and acidic residues" evidence="1">
    <location>
        <begin position="58"/>
        <end position="72"/>
    </location>
</feature>
<reference evidence="2 3" key="1">
    <citation type="journal article" date="2020" name="Cell">
        <title>Large-Scale Comparative Analyses of Tick Genomes Elucidate Their Genetic Diversity and Vector Capacities.</title>
        <authorList>
            <consortium name="Tick Genome and Microbiome Consortium (TIGMIC)"/>
            <person name="Jia N."/>
            <person name="Wang J."/>
            <person name="Shi W."/>
            <person name="Du L."/>
            <person name="Sun Y."/>
            <person name="Zhan W."/>
            <person name="Jiang J.F."/>
            <person name="Wang Q."/>
            <person name="Zhang B."/>
            <person name="Ji P."/>
            <person name="Bell-Sakyi L."/>
            <person name="Cui X.M."/>
            <person name="Yuan T.T."/>
            <person name="Jiang B.G."/>
            <person name="Yang W.F."/>
            <person name="Lam T.T."/>
            <person name="Chang Q.C."/>
            <person name="Ding S.J."/>
            <person name="Wang X.J."/>
            <person name="Zhu J.G."/>
            <person name="Ruan X.D."/>
            <person name="Zhao L."/>
            <person name="Wei J.T."/>
            <person name="Ye R.Z."/>
            <person name="Que T.C."/>
            <person name="Du C.H."/>
            <person name="Zhou Y.H."/>
            <person name="Cheng J.X."/>
            <person name="Dai P.F."/>
            <person name="Guo W.B."/>
            <person name="Han X.H."/>
            <person name="Huang E.J."/>
            <person name="Li L.F."/>
            <person name="Wei W."/>
            <person name="Gao Y.C."/>
            <person name="Liu J.Z."/>
            <person name="Shao H.Z."/>
            <person name="Wang X."/>
            <person name="Wang C.C."/>
            <person name="Yang T.C."/>
            <person name="Huo Q.B."/>
            <person name="Li W."/>
            <person name="Chen H.Y."/>
            <person name="Chen S.E."/>
            <person name="Zhou L.G."/>
            <person name="Ni X.B."/>
            <person name="Tian J.H."/>
            <person name="Sheng Y."/>
            <person name="Liu T."/>
            <person name="Pan Y.S."/>
            <person name="Xia L.Y."/>
            <person name="Li J."/>
            <person name="Zhao F."/>
            <person name="Cao W.C."/>
        </authorList>
    </citation>
    <scope>NUCLEOTIDE SEQUENCE [LARGE SCALE GENOMIC DNA]</scope>
    <source>
        <strain evidence="2">HaeL-2018</strain>
    </source>
</reference>
<dbReference type="AlphaFoldDB" id="A0A9J6FKV2"/>
<dbReference type="Proteomes" id="UP000821853">
    <property type="component" value="Chromosome 1"/>
</dbReference>
<protein>
    <submittedName>
        <fullName evidence="2">Uncharacterized protein</fullName>
    </submittedName>
</protein>
<feature type="region of interest" description="Disordered" evidence="1">
    <location>
        <begin position="28"/>
        <end position="119"/>
    </location>
</feature>
<comment type="caution">
    <text evidence="2">The sequence shown here is derived from an EMBL/GenBank/DDBJ whole genome shotgun (WGS) entry which is preliminary data.</text>
</comment>
<sequence length="119" mass="12577">MYQAARFSLFCASCKPRVGTEGNLLARGVTNENSGAGEPRRASGLVDRAAVDPGQRASRAEEALQSRAERAHRGGRAYLSARRGAEQTARGPGQTPCESASDRLPPGPRASEMAPVIEI</sequence>
<dbReference type="VEuPathDB" id="VectorBase:HLOH_060303"/>
<keyword evidence="3" id="KW-1185">Reference proteome</keyword>
<organism evidence="2 3">
    <name type="scientific">Haemaphysalis longicornis</name>
    <name type="common">Bush tick</name>
    <dbReference type="NCBI Taxonomy" id="44386"/>
    <lineage>
        <taxon>Eukaryota</taxon>
        <taxon>Metazoa</taxon>
        <taxon>Ecdysozoa</taxon>
        <taxon>Arthropoda</taxon>
        <taxon>Chelicerata</taxon>
        <taxon>Arachnida</taxon>
        <taxon>Acari</taxon>
        <taxon>Parasitiformes</taxon>
        <taxon>Ixodida</taxon>
        <taxon>Ixodoidea</taxon>
        <taxon>Ixodidae</taxon>
        <taxon>Haemaphysalinae</taxon>
        <taxon>Haemaphysalis</taxon>
    </lineage>
</organism>
<evidence type="ECO:0000256" key="1">
    <source>
        <dbReference type="SAM" id="MobiDB-lite"/>
    </source>
</evidence>